<keyword evidence="3" id="KW-1185">Reference proteome</keyword>
<accession>A0A6N9YSC2</accession>
<sequence>MREHVTGDRQHAVVVGQRGEVVGRARAGDGAGECRGASDRPALNRATAVAPIGSPL</sequence>
<dbReference type="EMBL" id="JAAGOB010000014">
    <property type="protein sequence ID" value="NED97850.1"/>
    <property type="molecule type" value="Genomic_DNA"/>
</dbReference>
<protein>
    <submittedName>
        <fullName evidence="2">Uncharacterized protein</fullName>
    </submittedName>
</protein>
<dbReference type="Proteomes" id="UP000469185">
    <property type="component" value="Unassembled WGS sequence"/>
</dbReference>
<organism evidence="2 3">
    <name type="scientific">Phytoactinopolyspora alkaliphila</name>
    <dbReference type="NCBI Taxonomy" id="1783498"/>
    <lineage>
        <taxon>Bacteria</taxon>
        <taxon>Bacillati</taxon>
        <taxon>Actinomycetota</taxon>
        <taxon>Actinomycetes</taxon>
        <taxon>Jiangellales</taxon>
        <taxon>Jiangellaceae</taxon>
        <taxon>Phytoactinopolyspora</taxon>
    </lineage>
</organism>
<dbReference type="RefSeq" id="WP_163820642.1">
    <property type="nucleotide sequence ID" value="NZ_JAAGOB010000014.1"/>
</dbReference>
<reference evidence="2 3" key="1">
    <citation type="submission" date="2020-02" db="EMBL/GenBank/DDBJ databases">
        <authorList>
            <person name="Li X.-J."/>
            <person name="Feng X.-M."/>
        </authorList>
    </citation>
    <scope>NUCLEOTIDE SEQUENCE [LARGE SCALE GENOMIC DNA]</scope>
    <source>
        <strain evidence="2 3">CGMCC 4.7225</strain>
    </source>
</reference>
<feature type="region of interest" description="Disordered" evidence="1">
    <location>
        <begin position="24"/>
        <end position="56"/>
    </location>
</feature>
<evidence type="ECO:0000313" key="2">
    <source>
        <dbReference type="EMBL" id="NED97850.1"/>
    </source>
</evidence>
<evidence type="ECO:0000256" key="1">
    <source>
        <dbReference type="SAM" id="MobiDB-lite"/>
    </source>
</evidence>
<evidence type="ECO:0000313" key="3">
    <source>
        <dbReference type="Proteomes" id="UP000469185"/>
    </source>
</evidence>
<name>A0A6N9YSC2_9ACTN</name>
<comment type="caution">
    <text evidence="2">The sequence shown here is derived from an EMBL/GenBank/DDBJ whole genome shotgun (WGS) entry which is preliminary data.</text>
</comment>
<dbReference type="AlphaFoldDB" id="A0A6N9YSC2"/>
<gene>
    <name evidence="2" type="ORF">G1H11_21360</name>
</gene>
<proteinExistence type="predicted"/>